<sequence>MIYAPDVFRRTEERKERAEKKPRSNSASGIRRRVSRLHTHKKPDKVNTLPPEKRQRLTFLGTGIVQALGEPTKGKSGLIGKCNITRDIYSNDPSQ</sequence>
<dbReference type="Proteomes" id="UP001519460">
    <property type="component" value="Unassembled WGS sequence"/>
</dbReference>
<name>A0ABD0JI07_9CAEN</name>
<accession>A0ABD0JI07</accession>
<keyword evidence="3" id="KW-1185">Reference proteome</keyword>
<protein>
    <submittedName>
        <fullName evidence="2">Uncharacterized protein</fullName>
    </submittedName>
</protein>
<evidence type="ECO:0000313" key="3">
    <source>
        <dbReference type="Proteomes" id="UP001519460"/>
    </source>
</evidence>
<feature type="region of interest" description="Disordered" evidence="1">
    <location>
        <begin position="1"/>
        <end position="50"/>
    </location>
</feature>
<organism evidence="2 3">
    <name type="scientific">Batillaria attramentaria</name>
    <dbReference type="NCBI Taxonomy" id="370345"/>
    <lineage>
        <taxon>Eukaryota</taxon>
        <taxon>Metazoa</taxon>
        <taxon>Spiralia</taxon>
        <taxon>Lophotrochozoa</taxon>
        <taxon>Mollusca</taxon>
        <taxon>Gastropoda</taxon>
        <taxon>Caenogastropoda</taxon>
        <taxon>Sorbeoconcha</taxon>
        <taxon>Cerithioidea</taxon>
        <taxon>Batillariidae</taxon>
        <taxon>Batillaria</taxon>
    </lineage>
</organism>
<comment type="caution">
    <text evidence="2">The sequence shown here is derived from an EMBL/GenBank/DDBJ whole genome shotgun (WGS) entry which is preliminary data.</text>
</comment>
<evidence type="ECO:0000313" key="2">
    <source>
        <dbReference type="EMBL" id="KAK7474582.1"/>
    </source>
</evidence>
<proteinExistence type="predicted"/>
<dbReference type="EMBL" id="JACVVK020000432">
    <property type="protein sequence ID" value="KAK7474582.1"/>
    <property type="molecule type" value="Genomic_DNA"/>
</dbReference>
<dbReference type="AlphaFoldDB" id="A0ABD0JI07"/>
<evidence type="ECO:0000256" key="1">
    <source>
        <dbReference type="SAM" id="MobiDB-lite"/>
    </source>
</evidence>
<gene>
    <name evidence="2" type="ORF">BaRGS_00034166</name>
</gene>
<feature type="compositionally biased region" description="Basic and acidic residues" evidence="1">
    <location>
        <begin position="7"/>
        <end position="22"/>
    </location>
</feature>
<reference evidence="2 3" key="1">
    <citation type="journal article" date="2023" name="Sci. Data">
        <title>Genome assembly of the Korean intertidal mud-creeper Batillaria attramentaria.</title>
        <authorList>
            <person name="Patra A.K."/>
            <person name="Ho P.T."/>
            <person name="Jun S."/>
            <person name="Lee S.J."/>
            <person name="Kim Y."/>
            <person name="Won Y.J."/>
        </authorList>
    </citation>
    <scope>NUCLEOTIDE SEQUENCE [LARGE SCALE GENOMIC DNA]</scope>
    <source>
        <strain evidence="2">Wonlab-2016</strain>
    </source>
</reference>
<feature type="compositionally biased region" description="Basic residues" evidence="1">
    <location>
        <begin position="30"/>
        <end position="43"/>
    </location>
</feature>